<dbReference type="AlphaFoldDB" id="A0A7M2WT09"/>
<feature type="transmembrane region" description="Helical" evidence="2">
    <location>
        <begin position="166"/>
        <end position="191"/>
    </location>
</feature>
<dbReference type="InterPro" id="IPR058581">
    <property type="entry name" value="TM_HPP"/>
</dbReference>
<keyword evidence="2" id="KW-0812">Transmembrane</keyword>
<accession>A0A7M2WT09</accession>
<dbReference type="InterPro" id="IPR007065">
    <property type="entry name" value="HPP"/>
</dbReference>
<dbReference type="PANTHER" id="PTHR33741">
    <property type="entry name" value="TRANSMEMBRANE PROTEIN DDB_G0269096-RELATED"/>
    <property type="match status" value="1"/>
</dbReference>
<reference evidence="4 5" key="1">
    <citation type="submission" date="2020-10" db="EMBL/GenBank/DDBJ databases">
        <title>Wide distribution of Phycisphaera-like planctomycetes from WD2101 soil group in peatlands and genome analysis of the first cultivated representative.</title>
        <authorList>
            <person name="Dedysh S.N."/>
            <person name="Beletsky A.V."/>
            <person name="Ivanova A."/>
            <person name="Kulichevskaya I.S."/>
            <person name="Suzina N.E."/>
            <person name="Philippov D.A."/>
            <person name="Rakitin A.L."/>
            <person name="Mardanov A.V."/>
            <person name="Ravin N.V."/>
        </authorList>
    </citation>
    <scope>NUCLEOTIDE SEQUENCE [LARGE SCALE GENOMIC DNA]</scope>
    <source>
        <strain evidence="4 5">M1803</strain>
    </source>
</reference>
<protein>
    <submittedName>
        <fullName evidence="4">HPP family protein</fullName>
    </submittedName>
</protein>
<sequence length="267" mass="28467">MRLSFTSRPPSLIVSASPGNLVAEGNLKRFLTLIGLELTPHHHREKLISGLGGFAGIAVVMATTAMLVDHSAVMPVVASLGASAVLLFAAPHGPLSQPWALVMGHLLSAVIGVTCARQIDNAPVAGAASVGLAITAMYYARCIHPPGGATALTAVLGGESLRRLGYSYVLIPVALNVGLILLVAVLFNWLFTWRRYPAALAAHKPEQSVVQREDWAHALREIGSLADVSEDDLAELHHLAVQHARHRHLSRRDGRTQSRPTPSALTR</sequence>
<dbReference type="PANTHER" id="PTHR33741:SF5">
    <property type="entry name" value="TRANSMEMBRANE PROTEIN DDB_G0269096-RELATED"/>
    <property type="match status" value="1"/>
</dbReference>
<gene>
    <name evidence="4" type="ORF">IPV69_20485</name>
</gene>
<dbReference type="EMBL" id="CP063458">
    <property type="protein sequence ID" value="QOV88596.1"/>
    <property type="molecule type" value="Genomic_DNA"/>
</dbReference>
<proteinExistence type="predicted"/>
<feature type="domain" description="HPP transmembrane region" evidence="3">
    <location>
        <begin position="41"/>
        <end position="197"/>
    </location>
</feature>
<dbReference type="Pfam" id="PF04982">
    <property type="entry name" value="TM_HPP"/>
    <property type="match status" value="1"/>
</dbReference>
<name>A0A7M2WT09_9BACT</name>
<dbReference type="Proteomes" id="UP000593765">
    <property type="component" value="Chromosome"/>
</dbReference>
<keyword evidence="2" id="KW-0472">Membrane</keyword>
<evidence type="ECO:0000256" key="1">
    <source>
        <dbReference type="SAM" id="MobiDB-lite"/>
    </source>
</evidence>
<feature type="transmembrane region" description="Helical" evidence="2">
    <location>
        <begin position="122"/>
        <end position="140"/>
    </location>
</feature>
<organism evidence="4 5">
    <name type="scientific">Humisphaera borealis</name>
    <dbReference type="NCBI Taxonomy" id="2807512"/>
    <lineage>
        <taxon>Bacteria</taxon>
        <taxon>Pseudomonadati</taxon>
        <taxon>Planctomycetota</taxon>
        <taxon>Phycisphaerae</taxon>
        <taxon>Tepidisphaerales</taxon>
        <taxon>Tepidisphaeraceae</taxon>
        <taxon>Humisphaera</taxon>
    </lineage>
</organism>
<evidence type="ECO:0000313" key="4">
    <source>
        <dbReference type="EMBL" id="QOV88596.1"/>
    </source>
</evidence>
<keyword evidence="5" id="KW-1185">Reference proteome</keyword>
<evidence type="ECO:0000313" key="5">
    <source>
        <dbReference type="Proteomes" id="UP000593765"/>
    </source>
</evidence>
<feature type="compositionally biased region" description="Polar residues" evidence="1">
    <location>
        <begin position="257"/>
        <end position="267"/>
    </location>
</feature>
<feature type="transmembrane region" description="Helical" evidence="2">
    <location>
        <begin position="47"/>
        <end position="65"/>
    </location>
</feature>
<feature type="transmembrane region" description="Helical" evidence="2">
    <location>
        <begin position="96"/>
        <end position="115"/>
    </location>
</feature>
<evidence type="ECO:0000259" key="3">
    <source>
        <dbReference type="Pfam" id="PF04982"/>
    </source>
</evidence>
<evidence type="ECO:0000256" key="2">
    <source>
        <dbReference type="SAM" id="Phobius"/>
    </source>
</evidence>
<feature type="region of interest" description="Disordered" evidence="1">
    <location>
        <begin position="244"/>
        <end position="267"/>
    </location>
</feature>
<dbReference type="KEGG" id="hbs:IPV69_20485"/>
<keyword evidence="2" id="KW-1133">Transmembrane helix</keyword>